<dbReference type="AlphaFoldDB" id="A0A8J6J7G6"/>
<dbReference type="Proteomes" id="UP000628736">
    <property type="component" value="Unassembled WGS sequence"/>
</dbReference>
<feature type="compositionally biased region" description="Basic and acidic residues" evidence="1">
    <location>
        <begin position="397"/>
        <end position="410"/>
    </location>
</feature>
<evidence type="ECO:0000256" key="1">
    <source>
        <dbReference type="SAM" id="MobiDB-lite"/>
    </source>
</evidence>
<feature type="region of interest" description="Disordered" evidence="1">
    <location>
        <begin position="385"/>
        <end position="424"/>
    </location>
</feature>
<evidence type="ECO:0000313" key="3">
    <source>
        <dbReference type="Proteomes" id="UP000628736"/>
    </source>
</evidence>
<comment type="caution">
    <text evidence="2">The sequence shown here is derived from an EMBL/GenBank/DDBJ whole genome shotgun (WGS) entry which is preliminary data.</text>
</comment>
<dbReference type="RefSeq" id="WP_186852208.1">
    <property type="nucleotide sequence ID" value="NZ_JACOPO010000002.1"/>
</dbReference>
<reference evidence="2" key="1">
    <citation type="submission" date="2020-08" db="EMBL/GenBank/DDBJ databases">
        <title>Genome public.</title>
        <authorList>
            <person name="Liu C."/>
            <person name="Sun Q."/>
        </authorList>
    </citation>
    <scope>NUCLEOTIDE SEQUENCE</scope>
    <source>
        <strain evidence="2">NSJ-23</strain>
    </source>
</reference>
<accession>A0A8J6J7G6</accession>
<evidence type="ECO:0000313" key="2">
    <source>
        <dbReference type="EMBL" id="MBC5721890.1"/>
    </source>
</evidence>
<organism evidence="2 3">
    <name type="scientific">Flintibacter hominis</name>
    <dbReference type="NCBI Taxonomy" id="2763048"/>
    <lineage>
        <taxon>Bacteria</taxon>
        <taxon>Bacillati</taxon>
        <taxon>Bacillota</taxon>
        <taxon>Clostridia</taxon>
        <taxon>Eubacteriales</taxon>
        <taxon>Flintibacter</taxon>
    </lineage>
</organism>
<dbReference type="EMBL" id="JACOPO010000002">
    <property type="protein sequence ID" value="MBC5721890.1"/>
    <property type="molecule type" value="Genomic_DNA"/>
</dbReference>
<name>A0A8J6J7G6_9FIRM</name>
<sequence>MARKNNRPRRVNEILSGLAAVRPVACFAKVYHPVYGLPLELVEELESDWSVLEEFMDRAVMECAPSQRLKDRDDLLRLLGLEGVEMAKSFYSALITQGHIVEGPQGLEYTQLCAKSIQRGRKIYPARSLRRLYVDALGLIPLTREYQPGTRLIPYNSQDLYISLHHEEGAKVPFRDGLPLDMFDERVVLEEEALKRRILDPWSGQERIERNLPQRVSRVVLNSGEPLEQYFTPYYFVCWQGGETEALDYYTGEPSEIFSPLLYRRPDLRKQILGLLENSRDWTAQQLAEGRGDRLYIPLRGFPRSLGQCAKTGYLDDQGNLHFRVTDQDIEVLLAQAGEGRGIDALHELYRNPWLANTQPQTMGSVCHPVLDEGQLDRLQQTLLEHRPGPEGEEEDQRYLDRLTVRRRPADSPQELARTEREEV</sequence>
<protein>
    <submittedName>
        <fullName evidence="2">Uncharacterized protein</fullName>
    </submittedName>
</protein>
<keyword evidence="3" id="KW-1185">Reference proteome</keyword>
<gene>
    <name evidence="2" type="ORF">H8S11_03525</name>
</gene>
<proteinExistence type="predicted"/>